<keyword evidence="4" id="KW-0812">Transmembrane</keyword>
<dbReference type="Pfam" id="PF00990">
    <property type="entry name" value="GGDEF"/>
    <property type="match status" value="1"/>
</dbReference>
<dbReference type="PROSITE" id="PS50887">
    <property type="entry name" value="GGDEF"/>
    <property type="match status" value="1"/>
</dbReference>
<dbReference type="AlphaFoldDB" id="A0A7Z1AGN4"/>
<gene>
    <name evidence="6" type="primary">dosC_1</name>
    <name evidence="6" type="ORF">CODIS_07250</name>
</gene>
<keyword evidence="4" id="KW-0472">Membrane</keyword>
<evidence type="ECO:0000313" key="7">
    <source>
        <dbReference type="Proteomes" id="UP000094769"/>
    </source>
</evidence>
<evidence type="ECO:0000256" key="2">
    <source>
        <dbReference type="ARBA" id="ARBA00012528"/>
    </source>
</evidence>
<dbReference type="InterPro" id="IPR043128">
    <property type="entry name" value="Rev_trsase/Diguanyl_cyclase"/>
</dbReference>
<dbReference type="GO" id="GO:0052621">
    <property type="term" value="F:diguanylate cyclase activity"/>
    <property type="evidence" value="ECO:0007669"/>
    <property type="project" value="UniProtKB-EC"/>
</dbReference>
<reference evidence="6 7" key="1">
    <citation type="submission" date="2016-06" db="EMBL/GenBank/DDBJ databases">
        <title>Genome sequence of endosymbiont of Candidatus Endolucinida thiodiazotropha.</title>
        <authorList>
            <person name="Poehlein A."/>
            <person name="Koenig S."/>
            <person name="Heiden S.E."/>
            <person name="Thuermer A."/>
            <person name="Voget S."/>
            <person name="Daniel R."/>
            <person name="Markert S."/>
            <person name="Gros O."/>
            <person name="Schweder T."/>
        </authorList>
    </citation>
    <scope>NUCLEOTIDE SEQUENCE [LARGE SCALE GENOMIC DNA]</scope>
    <source>
        <strain evidence="6 7">COS</strain>
    </source>
</reference>
<dbReference type="RefSeq" id="WP_083220530.1">
    <property type="nucleotide sequence ID" value="NZ_MARB01000003.1"/>
</dbReference>
<dbReference type="InterPro" id="IPR050469">
    <property type="entry name" value="Diguanylate_Cyclase"/>
</dbReference>
<dbReference type="InterPro" id="IPR000160">
    <property type="entry name" value="GGDEF_dom"/>
</dbReference>
<feature type="transmembrane region" description="Helical" evidence="4">
    <location>
        <begin position="103"/>
        <end position="122"/>
    </location>
</feature>
<evidence type="ECO:0000256" key="4">
    <source>
        <dbReference type="SAM" id="Phobius"/>
    </source>
</evidence>
<keyword evidence="4" id="KW-1133">Transmembrane helix</keyword>
<keyword evidence="6" id="KW-0808">Transferase</keyword>
<dbReference type="PANTHER" id="PTHR45138:SF9">
    <property type="entry name" value="DIGUANYLATE CYCLASE DGCM-RELATED"/>
    <property type="match status" value="1"/>
</dbReference>
<dbReference type="SUPFAM" id="SSF55073">
    <property type="entry name" value="Nucleotide cyclase"/>
    <property type="match status" value="1"/>
</dbReference>
<evidence type="ECO:0000256" key="3">
    <source>
        <dbReference type="ARBA" id="ARBA00034247"/>
    </source>
</evidence>
<feature type="domain" description="GGDEF" evidence="5">
    <location>
        <begin position="252"/>
        <end position="382"/>
    </location>
</feature>
<dbReference type="Gene3D" id="3.30.70.270">
    <property type="match status" value="1"/>
</dbReference>
<comment type="caution">
    <text evidence="6">The sequence shown here is derived from an EMBL/GenBank/DDBJ whole genome shotgun (WGS) entry which is preliminary data.</text>
</comment>
<dbReference type="FunFam" id="3.30.70.270:FF:000001">
    <property type="entry name" value="Diguanylate cyclase domain protein"/>
    <property type="match status" value="1"/>
</dbReference>
<dbReference type="CDD" id="cd01949">
    <property type="entry name" value="GGDEF"/>
    <property type="match status" value="1"/>
</dbReference>
<dbReference type="EMBL" id="MARB01000003">
    <property type="protein sequence ID" value="ODJ89112.1"/>
    <property type="molecule type" value="Genomic_DNA"/>
</dbReference>
<dbReference type="InterPro" id="IPR029787">
    <property type="entry name" value="Nucleotide_cyclase"/>
</dbReference>
<organism evidence="6 7">
    <name type="scientific">Candidatus Thiodiazotropha endolucinida</name>
    <dbReference type="NCBI Taxonomy" id="1655433"/>
    <lineage>
        <taxon>Bacteria</taxon>
        <taxon>Pseudomonadati</taxon>
        <taxon>Pseudomonadota</taxon>
        <taxon>Gammaproteobacteria</taxon>
        <taxon>Chromatiales</taxon>
        <taxon>Sedimenticolaceae</taxon>
        <taxon>Candidatus Thiodiazotropha</taxon>
    </lineage>
</organism>
<dbReference type="OrthoDB" id="5296913at2"/>
<dbReference type="Proteomes" id="UP000094769">
    <property type="component" value="Unassembled WGS sequence"/>
</dbReference>
<evidence type="ECO:0000259" key="5">
    <source>
        <dbReference type="PROSITE" id="PS50887"/>
    </source>
</evidence>
<feature type="transmembrane region" description="Helical" evidence="4">
    <location>
        <begin position="164"/>
        <end position="181"/>
    </location>
</feature>
<sequence length="397" mass="44161">MKYLVKMYISLIESLGIYTTDQLYELISTKQHGMPISRHRAAVMQSRVFFFSVIFAVLVPAWSVIDILYLPQALWSELLLIRLLAAASFAVIAWQTRREPDLMLARMLLAAMLAITPLFYLLSDQIIADQQLGGTATILAEVYALLPFVMVAGLTLFPLAISEFLSYAVPIFLVVVYSVYPENPAEIAEAVSTLWLLILLLGVGLFASMTQLRYMLSQVSHASYDILTGMLSRRAGIEILELQFRLALMSEKPLSILYFDLDNFKAINDTYGHDTGDTVLRVASQQIRDTVRKGDSVIRWGGEEFIVVLPTADHKEANDVITRIMLAGLGNRPDGSPVTASIGIAEVQQDRLKDWKSQVELADHRMYTAKSNGRARCIGVGGQSTEWVTALEQSAGF</sequence>
<name>A0A7Z1AGN4_9GAMM</name>
<dbReference type="PANTHER" id="PTHR45138">
    <property type="entry name" value="REGULATORY COMPONENTS OF SENSORY TRANSDUCTION SYSTEM"/>
    <property type="match status" value="1"/>
</dbReference>
<keyword evidence="7" id="KW-1185">Reference proteome</keyword>
<dbReference type="EC" id="2.7.7.65" evidence="2"/>
<feature type="transmembrane region" description="Helical" evidence="4">
    <location>
        <begin position="48"/>
        <end position="69"/>
    </location>
</feature>
<accession>A0A7Z1AGN4</accession>
<feature type="transmembrane region" description="Helical" evidence="4">
    <location>
        <begin position="75"/>
        <end position="94"/>
    </location>
</feature>
<dbReference type="SMART" id="SM00267">
    <property type="entry name" value="GGDEF"/>
    <property type="match status" value="1"/>
</dbReference>
<dbReference type="NCBIfam" id="TIGR00254">
    <property type="entry name" value="GGDEF"/>
    <property type="match status" value="1"/>
</dbReference>
<keyword evidence="6" id="KW-0548">Nucleotidyltransferase</keyword>
<evidence type="ECO:0000256" key="1">
    <source>
        <dbReference type="ARBA" id="ARBA00001946"/>
    </source>
</evidence>
<evidence type="ECO:0000313" key="6">
    <source>
        <dbReference type="EMBL" id="ODJ89112.1"/>
    </source>
</evidence>
<protein>
    <recommendedName>
        <fullName evidence="2">diguanylate cyclase</fullName>
        <ecNumber evidence="2">2.7.7.65</ecNumber>
    </recommendedName>
</protein>
<comment type="catalytic activity">
    <reaction evidence="3">
        <text>2 GTP = 3',3'-c-di-GMP + 2 diphosphate</text>
        <dbReference type="Rhea" id="RHEA:24898"/>
        <dbReference type="ChEBI" id="CHEBI:33019"/>
        <dbReference type="ChEBI" id="CHEBI:37565"/>
        <dbReference type="ChEBI" id="CHEBI:58805"/>
        <dbReference type="EC" id="2.7.7.65"/>
    </reaction>
</comment>
<feature type="transmembrane region" description="Helical" evidence="4">
    <location>
        <begin position="187"/>
        <end position="207"/>
    </location>
</feature>
<feature type="transmembrane region" description="Helical" evidence="4">
    <location>
        <begin position="134"/>
        <end position="157"/>
    </location>
</feature>
<proteinExistence type="predicted"/>
<comment type="cofactor">
    <cofactor evidence="1">
        <name>Mg(2+)</name>
        <dbReference type="ChEBI" id="CHEBI:18420"/>
    </cofactor>
</comment>